<reference evidence="4" key="1">
    <citation type="journal article" date="2017" name="Environ. Microbiol. Rep.">
        <title>Genetic Diversity of Marine Anaerobic Ammonium-Oxidizing Bacteria as Revealed by Genomic and Proteomic Analyses of 'Candidatus Scalindua japonica'.</title>
        <authorList>
            <person name="Oshiki M."/>
            <person name="Mizuto K."/>
            <person name="Kimura Z."/>
            <person name="Kindaichi T."/>
            <person name="Satoh H."/>
            <person name="Okabe S."/>
        </authorList>
    </citation>
    <scope>NUCLEOTIDE SEQUENCE [LARGE SCALE GENOMIC DNA]</scope>
    <source>
        <strain evidence="4">husup-a2</strain>
    </source>
</reference>
<dbReference type="PANTHER" id="PTHR22911:SF137">
    <property type="entry name" value="SOLUTE CARRIER FAMILY 35 MEMBER G2-RELATED"/>
    <property type="match status" value="1"/>
</dbReference>
<feature type="transmembrane region" description="Helical" evidence="1">
    <location>
        <begin position="241"/>
        <end position="263"/>
    </location>
</feature>
<dbReference type="GO" id="GO:0016020">
    <property type="term" value="C:membrane"/>
    <property type="evidence" value="ECO:0007669"/>
    <property type="project" value="InterPro"/>
</dbReference>
<feature type="transmembrane region" description="Helical" evidence="1">
    <location>
        <begin position="93"/>
        <end position="111"/>
    </location>
</feature>
<dbReference type="RefSeq" id="WP_096894041.1">
    <property type="nucleotide sequence ID" value="NZ_BAOS01000013.1"/>
</dbReference>
<keyword evidence="1" id="KW-1133">Transmembrane helix</keyword>
<evidence type="ECO:0000259" key="2">
    <source>
        <dbReference type="Pfam" id="PF00892"/>
    </source>
</evidence>
<proteinExistence type="predicted"/>
<feature type="transmembrane region" description="Helical" evidence="1">
    <location>
        <begin position="182"/>
        <end position="204"/>
    </location>
</feature>
<dbReference type="Proteomes" id="UP000218542">
    <property type="component" value="Unassembled WGS sequence"/>
</dbReference>
<dbReference type="InterPro" id="IPR000620">
    <property type="entry name" value="EamA_dom"/>
</dbReference>
<dbReference type="Gene3D" id="1.10.3730.20">
    <property type="match status" value="1"/>
</dbReference>
<comment type="caution">
    <text evidence="3">The sequence shown here is derived from an EMBL/GenBank/DDBJ whole genome shotgun (WGS) entry which is preliminary data.</text>
</comment>
<protein>
    <submittedName>
        <fullName evidence="3">Permeases</fullName>
    </submittedName>
</protein>
<organism evidence="3 4">
    <name type="scientific">Candidatus Scalindua japonica</name>
    <dbReference type="NCBI Taxonomy" id="1284222"/>
    <lineage>
        <taxon>Bacteria</taxon>
        <taxon>Pseudomonadati</taxon>
        <taxon>Planctomycetota</taxon>
        <taxon>Candidatus Brocadiia</taxon>
        <taxon>Candidatus Brocadiales</taxon>
        <taxon>Candidatus Scalinduaceae</taxon>
        <taxon>Candidatus Scalindua</taxon>
    </lineage>
</organism>
<keyword evidence="1" id="KW-0812">Transmembrane</keyword>
<dbReference type="EMBL" id="BAOS01000013">
    <property type="protein sequence ID" value="GAX60648.1"/>
    <property type="molecule type" value="Genomic_DNA"/>
</dbReference>
<dbReference type="SUPFAM" id="SSF103481">
    <property type="entry name" value="Multidrug resistance efflux transporter EmrE"/>
    <property type="match status" value="2"/>
</dbReference>
<evidence type="ECO:0000313" key="3">
    <source>
        <dbReference type="EMBL" id="GAX60648.1"/>
    </source>
</evidence>
<dbReference type="InterPro" id="IPR037185">
    <property type="entry name" value="EmrE-like"/>
</dbReference>
<name>A0A286TXN2_9BACT</name>
<feature type="transmembrane region" description="Helical" evidence="1">
    <location>
        <begin position="117"/>
        <end position="135"/>
    </location>
</feature>
<feature type="domain" description="EamA" evidence="2">
    <location>
        <begin position="154"/>
        <end position="286"/>
    </location>
</feature>
<dbReference type="Pfam" id="PF00892">
    <property type="entry name" value="EamA"/>
    <property type="match status" value="2"/>
</dbReference>
<sequence length="288" mass="31914">MSWFVYAFICALSLATADALSKKALNDNIDPSIVAWIRTGYTVPFMVLIIPFIEKPELDGTFYRALFSAIPLDIIALLLYMKAIKISPLSLTLPFLSLTPVFLIGTSYIILGERPDGSGLIGIVLVVIGAYLLNVHTISRGLLQPFKAIAKEHGSLLMIIVAFTFSIGACIGKIAVQHSDPVFFSVIYSFLLSFFLFLVISFRNRQFFSKVTLRPVLFLLIGILITIMIITHVKAISLVEVAYMVSVKRLSILFGVIYGVMFFKEKNIKERLLGATVMVSGIITITVF</sequence>
<feature type="domain" description="EamA" evidence="2">
    <location>
        <begin position="2"/>
        <end position="134"/>
    </location>
</feature>
<evidence type="ECO:0000313" key="4">
    <source>
        <dbReference type="Proteomes" id="UP000218542"/>
    </source>
</evidence>
<feature type="transmembrane region" description="Helical" evidence="1">
    <location>
        <begin position="156"/>
        <end position="176"/>
    </location>
</feature>
<dbReference type="AlphaFoldDB" id="A0A286TXN2"/>
<feature type="transmembrane region" description="Helical" evidence="1">
    <location>
        <begin position="216"/>
        <end position="235"/>
    </location>
</feature>
<dbReference type="PANTHER" id="PTHR22911">
    <property type="entry name" value="ACYL-MALONYL CONDENSING ENZYME-RELATED"/>
    <property type="match status" value="1"/>
</dbReference>
<dbReference type="OrthoDB" id="5762785at2"/>
<accession>A0A286TXN2</accession>
<feature type="transmembrane region" description="Helical" evidence="1">
    <location>
        <begin position="62"/>
        <end position="81"/>
    </location>
</feature>
<evidence type="ECO:0000256" key="1">
    <source>
        <dbReference type="SAM" id="Phobius"/>
    </source>
</evidence>
<keyword evidence="1" id="KW-0472">Membrane</keyword>
<keyword evidence="4" id="KW-1185">Reference proteome</keyword>
<gene>
    <name evidence="3" type="ORF">SCALIN_C13_0163</name>
</gene>